<accession>A0A812SLD5</accession>
<dbReference type="Pfam" id="PF10294">
    <property type="entry name" value="Methyltransf_16"/>
    <property type="match status" value="1"/>
</dbReference>
<dbReference type="InterPro" id="IPR019410">
    <property type="entry name" value="Methyltransf_16"/>
</dbReference>
<dbReference type="OrthoDB" id="407325at2759"/>
<name>A0A812SLD5_9DINO</name>
<comment type="caution">
    <text evidence="2">The sequence shown here is derived from an EMBL/GenBank/DDBJ whole genome shotgun (WGS) entry which is preliminary data.</text>
</comment>
<protein>
    <submittedName>
        <fullName evidence="2">Vcpkmt protein</fullName>
    </submittedName>
</protein>
<dbReference type="PROSITE" id="PS50005">
    <property type="entry name" value="TPR"/>
    <property type="match status" value="1"/>
</dbReference>
<dbReference type="InterPro" id="IPR011990">
    <property type="entry name" value="TPR-like_helical_dom_sf"/>
</dbReference>
<dbReference type="Pfam" id="PF13424">
    <property type="entry name" value="TPR_12"/>
    <property type="match status" value="2"/>
</dbReference>
<dbReference type="PANTHER" id="PTHR14614:SF132">
    <property type="entry name" value="PROTEIN-LYSINE METHYLTRANSFERASE C42C1.13"/>
    <property type="match status" value="1"/>
</dbReference>
<organism evidence="2 3">
    <name type="scientific">Symbiodinium natans</name>
    <dbReference type="NCBI Taxonomy" id="878477"/>
    <lineage>
        <taxon>Eukaryota</taxon>
        <taxon>Sar</taxon>
        <taxon>Alveolata</taxon>
        <taxon>Dinophyceae</taxon>
        <taxon>Suessiales</taxon>
        <taxon>Symbiodiniaceae</taxon>
        <taxon>Symbiodinium</taxon>
    </lineage>
</organism>
<dbReference type="Gene3D" id="1.25.40.10">
    <property type="entry name" value="Tetratricopeptide repeat domain"/>
    <property type="match status" value="2"/>
</dbReference>
<dbReference type="Proteomes" id="UP000604046">
    <property type="component" value="Unassembled WGS sequence"/>
</dbReference>
<dbReference type="SUPFAM" id="SSF48452">
    <property type="entry name" value="TPR-like"/>
    <property type="match status" value="1"/>
</dbReference>
<reference evidence="2" key="1">
    <citation type="submission" date="2021-02" db="EMBL/GenBank/DDBJ databases">
        <authorList>
            <person name="Dougan E. K."/>
            <person name="Rhodes N."/>
            <person name="Thang M."/>
            <person name="Chan C."/>
        </authorList>
    </citation>
    <scope>NUCLEOTIDE SEQUENCE</scope>
</reference>
<dbReference type="InterPro" id="IPR029063">
    <property type="entry name" value="SAM-dependent_MTases_sf"/>
</dbReference>
<keyword evidence="3" id="KW-1185">Reference proteome</keyword>
<sequence length="1113" mass="124324">MSEMVSQLSLPTLRRIETHVDSPYTILTRAGQTASATTVIVSQAAHVQGWESSDPMTTGGTVWDSALLLLHCLWMEEGRVAGGAGGVERRAEGEGSSFAGAFSVAGEAVLELGAGTGLVGLAARKLFGAKKLLLTDLPPLCPLLEANLRLNGEEVEGSVRPLLWQEAGVSWLSEGHSYSRVLMSDVLYHQPQYAPLHNALRVLVRCYRGAQPLKVFWAQEAHNPKLCSRFKKALTKEGWAVELVTCVDDGMGAEIFVCKLAAPTFVKRVRRVHKRSKNIRLWRRGRRLRKLLFLRLRLRKRLRVVRPLRSYPCLSISLHVFANLQESVLEPASPSLQSPSLHSLRLALPSEDWALEVASENDRWAGGAQLCLSNAFRQVDELEAQAQDLIDSGVCTKDDAAVQCIRTIARATEEREALMRRQWCDIDFQQGEEANKELLKHLEKDFATQLANTALRQQEDADCEARWYNLKLSTGALGGKVYLSAEASGDGVELAGHDDESGRQRWQLESGEDCSWHRLRLSGGTTPGRRLLSRGAFGRLTLCEHDDGSGRQRWQVLRGSSSRCVLRAAAGCGDPGLGAAAQVEAEAAGCCLGITAGRLCLQAAEVEWEIVGPSGSFQGFLLGVGDAALESRPKEPESRARDNHDDLMEIVERSASSVDWKTLSEDRISRILGQNRNLGTAIDLVGAYLKNYEIDKADRLCARIAPLCLERGGVWHFKLLNFYTTVRMKQSRYEEALEMYKEYESLIKFSPDEAWELYDTVYRNFGWIYTSLHNYDKALEYFERCVNVKKQHGVKAHWFDQWDLGKTHARLSLQQGRPEQLEVAGQLIEEALAMHREMEPEDLIMRCKMLNSAGECFSVRGDFCERQVAEQWWDRAIALHEESYELYMKVLGPKKPLTGWAMEDLAGAYQRRGRLEEAKGLLVGALRVECAKDIIKLSSMARLLDSVLELHKATNDLAGLAHCQDAINEGLGNLQKRQIDRSEATSYAALLQKISELLLEYDLANRKGAIALLEEGLGYLRMGSTSDGSPHVESKLPMDDQEHRLHIPRAGQQEMQVDLEVLKTAIQEQLQRLKTGMPCRPSHLTSSRAEQKDIDFEVVDDDAPLQGQFSRVD</sequence>
<proteinExistence type="predicted"/>
<dbReference type="InterPro" id="IPR019734">
    <property type="entry name" value="TPR_rpt"/>
</dbReference>
<keyword evidence="1" id="KW-0802">TPR repeat</keyword>
<evidence type="ECO:0000313" key="2">
    <source>
        <dbReference type="EMBL" id="CAE7486439.1"/>
    </source>
</evidence>
<dbReference type="SUPFAM" id="SSF53335">
    <property type="entry name" value="S-adenosyl-L-methionine-dependent methyltransferases"/>
    <property type="match status" value="1"/>
</dbReference>
<gene>
    <name evidence="2" type="primary">Vcpkmt</name>
    <name evidence="2" type="ORF">SNAT2548_LOCUS27290</name>
</gene>
<dbReference type="PANTHER" id="PTHR14614">
    <property type="entry name" value="HEPATOCELLULAR CARCINOMA-ASSOCIATED ANTIGEN"/>
    <property type="match status" value="1"/>
</dbReference>
<feature type="repeat" description="TPR" evidence="1">
    <location>
        <begin position="759"/>
        <end position="792"/>
    </location>
</feature>
<dbReference type="Gene3D" id="3.40.50.150">
    <property type="entry name" value="Vaccinia Virus protein VP39"/>
    <property type="match status" value="1"/>
</dbReference>
<dbReference type="EMBL" id="CAJNDS010002461">
    <property type="protein sequence ID" value="CAE7486439.1"/>
    <property type="molecule type" value="Genomic_DNA"/>
</dbReference>
<dbReference type="AlphaFoldDB" id="A0A812SLD5"/>
<evidence type="ECO:0000313" key="3">
    <source>
        <dbReference type="Proteomes" id="UP000604046"/>
    </source>
</evidence>
<evidence type="ECO:0000256" key="1">
    <source>
        <dbReference type="PROSITE-ProRule" id="PRU00339"/>
    </source>
</evidence>